<keyword evidence="1" id="KW-0808">Transferase</keyword>
<feature type="domain" description="Diacylglycerol kinase accessory" evidence="5">
    <location>
        <begin position="18"/>
        <end position="151"/>
    </location>
</feature>
<dbReference type="GO" id="GO:0005524">
    <property type="term" value="F:ATP binding"/>
    <property type="evidence" value="ECO:0007669"/>
    <property type="project" value="UniProtKB-KW"/>
</dbReference>
<dbReference type="AlphaFoldDB" id="A0A4C1ZD90"/>
<dbReference type="STRING" id="151549.A0A4C1ZD90"/>
<dbReference type="PANTHER" id="PTHR11255:SF48">
    <property type="entry name" value="DIACYLGLYCEROL KINASE 1"/>
    <property type="match status" value="1"/>
</dbReference>
<protein>
    <submittedName>
        <fullName evidence="6">Diacylglycerol kinase 1</fullName>
    </submittedName>
</protein>
<sequence>MEMRPRPVSIHTERDRPVFMQYEVCLRDTCRNSYVRERFSSKEVAAARVETVRRRVMELSKGPSLQGVALLNIPYAHGGSNLWGSSGGHRRFPTAQQDMGDKLIEVIGLENCLHMGQVRTGLRASGRRLAQCSSITITTKRTFPMQIDGEPWMQPPSKITITHKNQVPMLMGPERRKGAGSSNCSVIASYRRPARTRQLSHSAGRRCRQCTIFLNIFFPLSSVEN</sequence>
<proteinExistence type="predicted"/>
<dbReference type="Proteomes" id="UP000299102">
    <property type="component" value="Unassembled WGS sequence"/>
</dbReference>
<dbReference type="SMART" id="SM00045">
    <property type="entry name" value="DAGKa"/>
    <property type="match status" value="1"/>
</dbReference>
<keyword evidence="4" id="KW-0067">ATP-binding</keyword>
<dbReference type="Gene3D" id="2.60.200.40">
    <property type="match status" value="1"/>
</dbReference>
<name>A0A4C1ZD90_EUMVA</name>
<gene>
    <name evidence="6" type="primary">Dgk</name>
    <name evidence="6" type="ORF">EVAR_59606_1</name>
</gene>
<dbReference type="GO" id="GO:0005886">
    <property type="term" value="C:plasma membrane"/>
    <property type="evidence" value="ECO:0007669"/>
    <property type="project" value="TreeGrafter"/>
</dbReference>
<dbReference type="Pfam" id="PF00609">
    <property type="entry name" value="DAGK_acc"/>
    <property type="match status" value="1"/>
</dbReference>
<reference evidence="6 7" key="1">
    <citation type="journal article" date="2019" name="Commun. Biol.">
        <title>The bagworm genome reveals a unique fibroin gene that provides high tensile strength.</title>
        <authorList>
            <person name="Kono N."/>
            <person name="Nakamura H."/>
            <person name="Ohtoshi R."/>
            <person name="Tomita M."/>
            <person name="Numata K."/>
            <person name="Arakawa K."/>
        </authorList>
    </citation>
    <scope>NUCLEOTIDE SEQUENCE [LARGE SCALE GENOMIC DNA]</scope>
</reference>
<evidence type="ECO:0000313" key="7">
    <source>
        <dbReference type="Proteomes" id="UP000299102"/>
    </source>
</evidence>
<dbReference type="SUPFAM" id="SSF111331">
    <property type="entry name" value="NAD kinase/diacylglycerol kinase-like"/>
    <property type="match status" value="1"/>
</dbReference>
<dbReference type="InterPro" id="IPR000756">
    <property type="entry name" value="Diacylglycerol_kin_accessory"/>
</dbReference>
<dbReference type="GO" id="GO:0007200">
    <property type="term" value="P:phospholipase C-activating G protein-coupled receptor signaling pathway"/>
    <property type="evidence" value="ECO:0007669"/>
    <property type="project" value="InterPro"/>
</dbReference>
<evidence type="ECO:0000313" key="6">
    <source>
        <dbReference type="EMBL" id="GBP84919.1"/>
    </source>
</evidence>
<keyword evidence="3 6" id="KW-0418">Kinase</keyword>
<organism evidence="6 7">
    <name type="scientific">Eumeta variegata</name>
    <name type="common">Bagworm moth</name>
    <name type="synonym">Eumeta japonica</name>
    <dbReference type="NCBI Taxonomy" id="151549"/>
    <lineage>
        <taxon>Eukaryota</taxon>
        <taxon>Metazoa</taxon>
        <taxon>Ecdysozoa</taxon>
        <taxon>Arthropoda</taxon>
        <taxon>Hexapoda</taxon>
        <taxon>Insecta</taxon>
        <taxon>Pterygota</taxon>
        <taxon>Neoptera</taxon>
        <taxon>Endopterygota</taxon>
        <taxon>Lepidoptera</taxon>
        <taxon>Glossata</taxon>
        <taxon>Ditrysia</taxon>
        <taxon>Tineoidea</taxon>
        <taxon>Psychidae</taxon>
        <taxon>Oiketicinae</taxon>
        <taxon>Eumeta</taxon>
    </lineage>
</organism>
<evidence type="ECO:0000256" key="2">
    <source>
        <dbReference type="ARBA" id="ARBA00022741"/>
    </source>
</evidence>
<evidence type="ECO:0000256" key="3">
    <source>
        <dbReference type="ARBA" id="ARBA00022777"/>
    </source>
</evidence>
<evidence type="ECO:0000256" key="4">
    <source>
        <dbReference type="ARBA" id="ARBA00022840"/>
    </source>
</evidence>
<comment type="caution">
    <text evidence="6">The sequence shown here is derived from an EMBL/GenBank/DDBJ whole genome shotgun (WGS) entry which is preliminary data.</text>
</comment>
<dbReference type="PANTHER" id="PTHR11255">
    <property type="entry name" value="DIACYLGLYCEROL KINASE"/>
    <property type="match status" value="1"/>
</dbReference>
<keyword evidence="2" id="KW-0547">Nucleotide-binding</keyword>
<evidence type="ECO:0000256" key="1">
    <source>
        <dbReference type="ARBA" id="ARBA00022679"/>
    </source>
</evidence>
<keyword evidence="7" id="KW-1185">Reference proteome</keyword>
<accession>A0A4C1ZD90</accession>
<dbReference type="InterPro" id="IPR016064">
    <property type="entry name" value="NAD/diacylglycerol_kinase_sf"/>
</dbReference>
<evidence type="ECO:0000259" key="5">
    <source>
        <dbReference type="SMART" id="SM00045"/>
    </source>
</evidence>
<dbReference type="GO" id="GO:0004143">
    <property type="term" value="F:ATP-dependent diacylglycerol kinase activity"/>
    <property type="evidence" value="ECO:0007669"/>
    <property type="project" value="InterPro"/>
</dbReference>
<dbReference type="OrthoDB" id="242257at2759"/>
<dbReference type="InterPro" id="IPR037607">
    <property type="entry name" value="DGK"/>
</dbReference>
<dbReference type="EMBL" id="BGZK01001706">
    <property type="protein sequence ID" value="GBP84919.1"/>
    <property type="molecule type" value="Genomic_DNA"/>
</dbReference>